<proteinExistence type="predicted"/>
<dbReference type="AlphaFoldDB" id="A0AA36CKQ0"/>
<keyword evidence="3" id="KW-1185">Reference proteome</keyword>
<gene>
    <name evidence="2" type="ORF">MSPICULIGERA_LOCUS9302</name>
</gene>
<dbReference type="EMBL" id="CATQJA010002493">
    <property type="protein sequence ID" value="CAJ0570869.1"/>
    <property type="molecule type" value="Genomic_DNA"/>
</dbReference>
<organism evidence="2 3">
    <name type="scientific">Mesorhabditis spiculigera</name>
    <dbReference type="NCBI Taxonomy" id="96644"/>
    <lineage>
        <taxon>Eukaryota</taxon>
        <taxon>Metazoa</taxon>
        <taxon>Ecdysozoa</taxon>
        <taxon>Nematoda</taxon>
        <taxon>Chromadorea</taxon>
        <taxon>Rhabditida</taxon>
        <taxon>Rhabditina</taxon>
        <taxon>Rhabditomorpha</taxon>
        <taxon>Rhabditoidea</taxon>
        <taxon>Rhabditidae</taxon>
        <taxon>Mesorhabditinae</taxon>
        <taxon>Mesorhabditis</taxon>
    </lineage>
</organism>
<evidence type="ECO:0000313" key="2">
    <source>
        <dbReference type="EMBL" id="CAJ0570869.1"/>
    </source>
</evidence>
<accession>A0AA36CKQ0</accession>
<feature type="region of interest" description="Disordered" evidence="1">
    <location>
        <begin position="33"/>
        <end position="71"/>
    </location>
</feature>
<name>A0AA36CKQ0_9BILA</name>
<evidence type="ECO:0000313" key="3">
    <source>
        <dbReference type="Proteomes" id="UP001177023"/>
    </source>
</evidence>
<comment type="caution">
    <text evidence="2">The sequence shown here is derived from an EMBL/GenBank/DDBJ whole genome shotgun (WGS) entry which is preliminary data.</text>
</comment>
<dbReference type="Proteomes" id="UP001177023">
    <property type="component" value="Unassembled WGS sequence"/>
</dbReference>
<evidence type="ECO:0000256" key="1">
    <source>
        <dbReference type="SAM" id="MobiDB-lite"/>
    </source>
</evidence>
<feature type="non-terminal residue" evidence="2">
    <location>
        <position position="227"/>
    </location>
</feature>
<protein>
    <submittedName>
        <fullName evidence="2">Uncharacterized protein</fullName>
    </submittedName>
</protein>
<feature type="non-terminal residue" evidence="2">
    <location>
        <position position="1"/>
    </location>
</feature>
<sequence>NGVNHQAGDNGGRPQVQQRIVADLALLHQMRHDNIIQPPQRRIRQIDGQQAPDEQHHPEGDYPDGAHQPRERQRVPLHAHSPNGHAEHPVQVEAGPVVIRRVYDLRERHPAARQPAPHVQVQHAAHAAPPAAPAAPPLCCPEPDGAVDSSLGAPACKACRRLASMRTLESRAVRALATTEKDEPPCEKGCDRTSGFEISTRPRDRCSFHTAQRLDRIGLQRHLVSLP</sequence>
<reference evidence="2" key="1">
    <citation type="submission" date="2023-06" db="EMBL/GenBank/DDBJ databases">
        <authorList>
            <person name="Delattre M."/>
        </authorList>
    </citation>
    <scope>NUCLEOTIDE SEQUENCE</scope>
    <source>
        <strain evidence="2">AF72</strain>
    </source>
</reference>